<dbReference type="EMBL" id="JANJQO010001156">
    <property type="protein sequence ID" value="KAJ2972404.1"/>
    <property type="molecule type" value="Genomic_DNA"/>
</dbReference>
<organism evidence="1 2">
    <name type="scientific">Zarea fungicola</name>
    <dbReference type="NCBI Taxonomy" id="93591"/>
    <lineage>
        <taxon>Eukaryota</taxon>
        <taxon>Fungi</taxon>
        <taxon>Dikarya</taxon>
        <taxon>Ascomycota</taxon>
        <taxon>Pezizomycotina</taxon>
        <taxon>Sordariomycetes</taxon>
        <taxon>Hypocreomycetidae</taxon>
        <taxon>Hypocreales</taxon>
        <taxon>Cordycipitaceae</taxon>
        <taxon>Zarea</taxon>
    </lineage>
</organism>
<dbReference type="Proteomes" id="UP001143910">
    <property type="component" value="Unassembled WGS sequence"/>
</dbReference>
<name>A0ACC1N025_9HYPO</name>
<proteinExistence type="predicted"/>
<sequence length="403" mass="45261">MRIHDHPQAGYLHVPTTGPSILAVPPYKCMFATPPDFPTTVDDMIKRGLPQLLLYITSFSDATLVSLVWPHTLSDGSGVLALLQNWAHVLSGREEQVSPMLGAWKDVILEAENVEPEADREPWAIEPMRLEGWPMLAWGLRYLWYWIRGPALESRTVFLPHETGTKIKTQVQKEIDSMPVDPAQKNFASEGDIFTAWVTHIVAASEPTKRPITIMAFYDLRRPVASAMNSGGLYIQNLLMLTYAFISPQLLRGPVGPVAVAHRHHLQQQTSPPQALACSRRHRLDLETTGRQRHLFGEPTSQAILFNNFLKTGYLTEVDFSAAVLRSGETAEKRNNPSGTPIVYSYRVDSAPLDKVTSFYMLGKDHGGNYWFQGNLRPAAWSEMEKRLRQLDAAAETPKVENH</sequence>
<evidence type="ECO:0000313" key="1">
    <source>
        <dbReference type="EMBL" id="KAJ2972404.1"/>
    </source>
</evidence>
<reference evidence="1" key="1">
    <citation type="submission" date="2022-08" db="EMBL/GenBank/DDBJ databases">
        <title>Genome Sequence of Lecanicillium fungicola.</title>
        <authorList>
            <person name="Buettner E."/>
        </authorList>
    </citation>
    <scope>NUCLEOTIDE SEQUENCE</scope>
    <source>
        <strain evidence="1">Babe33</strain>
    </source>
</reference>
<evidence type="ECO:0000313" key="2">
    <source>
        <dbReference type="Proteomes" id="UP001143910"/>
    </source>
</evidence>
<accession>A0ACC1N025</accession>
<keyword evidence="2" id="KW-1185">Reference proteome</keyword>
<gene>
    <name evidence="1" type="ORF">NQ176_g7179</name>
</gene>
<comment type="caution">
    <text evidence="1">The sequence shown here is derived from an EMBL/GenBank/DDBJ whole genome shotgun (WGS) entry which is preliminary data.</text>
</comment>
<protein>
    <submittedName>
        <fullName evidence="1">Uncharacterized protein</fullName>
    </submittedName>
</protein>